<dbReference type="AlphaFoldDB" id="A0A0U4FJX6"/>
<proteinExistence type="predicted"/>
<dbReference type="STRING" id="1472767.AOX59_05280"/>
<reference evidence="1 2" key="1">
    <citation type="submission" date="2016-01" db="EMBL/GenBank/DDBJ databases">
        <title>Complete genome sequence of strain Lentibacillus amyloliquefaciens LAM0015T isolated from saline sediment.</title>
        <authorList>
            <person name="Wang J.-L."/>
            <person name="He M.-X."/>
        </authorList>
    </citation>
    <scope>NUCLEOTIDE SEQUENCE [LARGE SCALE GENOMIC DNA]</scope>
    <source>
        <strain evidence="1 2">LAM0015</strain>
    </source>
</reference>
<dbReference type="OrthoDB" id="2433584at2"/>
<dbReference type="EMBL" id="CP013862">
    <property type="protein sequence ID" value="ALX48068.1"/>
    <property type="molecule type" value="Genomic_DNA"/>
</dbReference>
<dbReference type="Pfam" id="PF11079">
    <property type="entry name" value="YqhG"/>
    <property type="match status" value="1"/>
</dbReference>
<dbReference type="RefSeq" id="WP_068442863.1">
    <property type="nucleotide sequence ID" value="NZ_CP013862.1"/>
</dbReference>
<accession>A0A0U4FJX6</accession>
<dbReference type="InterPro" id="IPR024562">
    <property type="entry name" value="YqhG"/>
</dbReference>
<evidence type="ECO:0000313" key="2">
    <source>
        <dbReference type="Proteomes" id="UP000050331"/>
    </source>
</evidence>
<dbReference type="KEGG" id="lao:AOX59_05280"/>
<sequence>MAINDLHTFLHDYFTAHHCEIVYSQNGMITVQLTEEMDRELMNRPFYWHYIKKMGHPGDPKQLTLITNPKKRDGKHEWIHYGSPRLHQIVNHLHEHETYTKLFERIETDKKQALFPWLVANIKISYQGRQKRDEMVSIGLHLVNGVMQLEMMEELQHKTMQNTISDYCYTISPMIKLHSGLKRIEKVLESYVDDQDHDWASISQKTMEEEIDLLRHFYRENAEEKEMQKEVDEIKKRYSPYINFKVINGGLFYLAENA</sequence>
<protein>
    <submittedName>
        <fullName evidence="1">Uncharacterized protein</fullName>
    </submittedName>
</protein>
<name>A0A0U4FJX6_9BACI</name>
<gene>
    <name evidence="1" type="ORF">AOX59_05280</name>
</gene>
<keyword evidence="2" id="KW-1185">Reference proteome</keyword>
<evidence type="ECO:0000313" key="1">
    <source>
        <dbReference type="EMBL" id="ALX48068.1"/>
    </source>
</evidence>
<dbReference type="Proteomes" id="UP000050331">
    <property type="component" value="Chromosome"/>
</dbReference>
<organism evidence="1 2">
    <name type="scientific">Lentibacillus amyloliquefaciens</name>
    <dbReference type="NCBI Taxonomy" id="1472767"/>
    <lineage>
        <taxon>Bacteria</taxon>
        <taxon>Bacillati</taxon>
        <taxon>Bacillota</taxon>
        <taxon>Bacilli</taxon>
        <taxon>Bacillales</taxon>
        <taxon>Bacillaceae</taxon>
        <taxon>Lentibacillus</taxon>
    </lineage>
</organism>